<comment type="caution">
    <text evidence="2">The sequence shown here is derived from an EMBL/GenBank/DDBJ whole genome shotgun (WGS) entry which is preliminary data.</text>
</comment>
<feature type="compositionally biased region" description="Gly residues" evidence="1">
    <location>
        <begin position="40"/>
        <end position="56"/>
    </location>
</feature>
<feature type="region of interest" description="Disordered" evidence="1">
    <location>
        <begin position="38"/>
        <end position="57"/>
    </location>
</feature>
<reference evidence="2 3" key="1">
    <citation type="submission" date="2013-09" db="EMBL/GenBank/DDBJ databases">
        <title>Genome sequencing of Phaeobacter antarcticus sp. nov. SM1211.</title>
        <authorList>
            <person name="Zhang X.-Y."/>
            <person name="Liu C."/>
            <person name="Chen X.-L."/>
            <person name="Xie B.-B."/>
            <person name="Qin Q.-L."/>
            <person name="Rong J.-C."/>
            <person name="Zhang Y.-Z."/>
        </authorList>
    </citation>
    <scope>NUCLEOTIDE SEQUENCE [LARGE SCALE GENOMIC DNA]</scope>
    <source>
        <strain evidence="2 3">SM1211</strain>
    </source>
</reference>
<dbReference type="OrthoDB" id="7864044at2"/>
<accession>A0A2G8RG62</accession>
<dbReference type="Proteomes" id="UP000231259">
    <property type="component" value="Unassembled WGS sequence"/>
</dbReference>
<evidence type="ECO:0000313" key="2">
    <source>
        <dbReference type="EMBL" id="PIL20540.1"/>
    </source>
</evidence>
<dbReference type="EMBL" id="AWWI01000060">
    <property type="protein sequence ID" value="PIL20540.1"/>
    <property type="molecule type" value="Genomic_DNA"/>
</dbReference>
<name>A0A2G8RG62_9RHOB</name>
<dbReference type="RefSeq" id="WP_099910488.1">
    <property type="nucleotide sequence ID" value="NZ_AWWI01000060.1"/>
</dbReference>
<proteinExistence type="predicted"/>
<sequence>MFDFLMRIRARRVFNVADAGAGGGGGADDGAAAAAAAAAGGTGGDGSGAAGGGADGGAKSWWEGEKFSASQREQLTALGLTVDDPLDAVVRLADMESNAKKKLGKPADQLISKPGKDQDVADWMRENASVFGIPEAADKYTIEKPQDWPKDAAWDTDMEAKARELGHKMGLNGSQLQGVVNLYAEKMAGMLTGAEKDLETSSAELRADLQKDWGDQYGSKVALAQQAASVLAEQAGLDSTGLMNIAQVLQGATGDANTLRLFATIGEMMGEDRMIQMPGNGGGLGTTPAEAQTQLNAMLKPDSDYAKAVADKRAGKPGAAARYTEMENQRTSLEKIISAATAKA</sequence>
<gene>
    <name evidence="2" type="ORF">P775_08400</name>
</gene>
<evidence type="ECO:0000256" key="1">
    <source>
        <dbReference type="SAM" id="MobiDB-lite"/>
    </source>
</evidence>
<keyword evidence="3" id="KW-1185">Reference proteome</keyword>
<organism evidence="2 3">
    <name type="scientific">Puniceibacterium antarcticum</name>
    <dbReference type="NCBI Taxonomy" id="1206336"/>
    <lineage>
        <taxon>Bacteria</taxon>
        <taxon>Pseudomonadati</taxon>
        <taxon>Pseudomonadota</taxon>
        <taxon>Alphaproteobacteria</taxon>
        <taxon>Rhodobacterales</taxon>
        <taxon>Paracoccaceae</taxon>
        <taxon>Puniceibacterium</taxon>
    </lineage>
</organism>
<dbReference type="AlphaFoldDB" id="A0A2G8RG62"/>
<evidence type="ECO:0000313" key="3">
    <source>
        <dbReference type="Proteomes" id="UP000231259"/>
    </source>
</evidence>
<protein>
    <submittedName>
        <fullName evidence="2">Uncharacterized protein</fullName>
    </submittedName>
</protein>